<dbReference type="RefSeq" id="WP_130087800.1">
    <property type="nucleotide sequence ID" value="NZ_SEZJ01000011.1"/>
</dbReference>
<dbReference type="Proteomes" id="UP000293465">
    <property type="component" value="Unassembled WGS sequence"/>
</dbReference>
<organism evidence="1 2">
    <name type="scientific">Aliivibrio finisterrensis</name>
    <dbReference type="NCBI Taxonomy" id="511998"/>
    <lineage>
        <taxon>Bacteria</taxon>
        <taxon>Pseudomonadati</taxon>
        <taxon>Pseudomonadota</taxon>
        <taxon>Gammaproteobacteria</taxon>
        <taxon>Vibrionales</taxon>
        <taxon>Vibrionaceae</taxon>
        <taxon>Aliivibrio</taxon>
    </lineage>
</organism>
<dbReference type="AlphaFoldDB" id="A0A4Q5KJP0"/>
<evidence type="ECO:0000313" key="2">
    <source>
        <dbReference type="Proteomes" id="UP000293465"/>
    </source>
</evidence>
<sequence length="139" mass="16066">MTSNAYVSIPRTKSVHIKKTMITKLKFSTMILIVLSIYASNIYASDDWGYIVKDHYDCENDHMAINTDKGWLLAEAYNPYSVLQSGAYIKGNLRKYGYQQVLVFRNENDSSPRKAKIYIDNYWMSEEDAAQYCFSGEDL</sequence>
<gene>
    <name evidence="1" type="ORF">ERW49_13315</name>
</gene>
<comment type="caution">
    <text evidence="1">The sequence shown here is derived from an EMBL/GenBank/DDBJ whole genome shotgun (WGS) entry which is preliminary data.</text>
</comment>
<evidence type="ECO:0000313" key="1">
    <source>
        <dbReference type="EMBL" id="RYU45716.1"/>
    </source>
</evidence>
<protein>
    <submittedName>
        <fullName evidence="1">Uncharacterized protein</fullName>
    </submittedName>
</protein>
<name>A0A4Q5KJP0_9GAMM</name>
<dbReference type="EMBL" id="SEZJ01000011">
    <property type="protein sequence ID" value="RYU45716.1"/>
    <property type="molecule type" value="Genomic_DNA"/>
</dbReference>
<proteinExistence type="predicted"/>
<reference evidence="1 2" key="1">
    <citation type="submission" date="2019-02" db="EMBL/GenBank/DDBJ databases">
        <title>Genome sequences of Aliivibrio finisterrensis strains from farmed Atlantic salmon.</title>
        <authorList>
            <person name="Bowman J.P."/>
        </authorList>
    </citation>
    <scope>NUCLEOTIDE SEQUENCE [LARGE SCALE GENOMIC DNA]</scope>
    <source>
        <strain evidence="1 2">A32</strain>
    </source>
</reference>
<accession>A0A4Q5KJP0</accession>
<dbReference type="GeneID" id="56276042"/>